<proteinExistence type="predicted"/>
<evidence type="ECO:0000313" key="2">
    <source>
        <dbReference type="EMBL" id="MBT3142915.1"/>
    </source>
</evidence>
<evidence type="ECO:0000256" key="1">
    <source>
        <dbReference type="SAM" id="MobiDB-lite"/>
    </source>
</evidence>
<comment type="caution">
    <text evidence="2">The sequence shown here is derived from an EMBL/GenBank/DDBJ whole genome shotgun (WGS) entry which is preliminary data.</text>
</comment>
<dbReference type="RefSeq" id="WP_215194128.1">
    <property type="nucleotide sequence ID" value="NZ_JAHHDY010000018.1"/>
</dbReference>
<evidence type="ECO:0000313" key="3">
    <source>
        <dbReference type="Proteomes" id="UP000763802"/>
    </source>
</evidence>
<sequence>MSSVAHLVVAGDLVTMSWSADGTTFEEIPGCKTIGIPEETVEYRDRTSLSSPGRSKEYGEGMSDTGELTLSCHYTSALYKKAAAFKAGKKAVFFKCQLDAVEGQSTGDLFEYTAFINPSVPTTDLDGDLMTDLKLRPTGVVAWTEGTAA</sequence>
<dbReference type="Gene3D" id="4.10.410.40">
    <property type="match status" value="1"/>
</dbReference>
<feature type="region of interest" description="Disordered" evidence="1">
    <location>
        <begin position="43"/>
        <end position="63"/>
    </location>
</feature>
<accession>A0ABS5WYL3</accession>
<dbReference type="EMBL" id="JAHHDY010000018">
    <property type="protein sequence ID" value="MBT3142915.1"/>
    <property type="molecule type" value="Genomic_DNA"/>
</dbReference>
<dbReference type="Proteomes" id="UP000763802">
    <property type="component" value="Unassembled WGS sequence"/>
</dbReference>
<evidence type="ECO:0008006" key="4">
    <source>
        <dbReference type="Google" id="ProtNLM"/>
    </source>
</evidence>
<organism evidence="2 3">
    <name type="scientific">Falsiruegeria litorea</name>
    <dbReference type="NCBI Taxonomy" id="1280831"/>
    <lineage>
        <taxon>Bacteria</taxon>
        <taxon>Pseudomonadati</taxon>
        <taxon>Pseudomonadota</taxon>
        <taxon>Alphaproteobacteria</taxon>
        <taxon>Rhodobacterales</taxon>
        <taxon>Roseobacteraceae</taxon>
        <taxon>Falsiruegeria</taxon>
    </lineage>
</organism>
<name>A0ABS5WYL3_9RHOB</name>
<gene>
    <name evidence="2" type="ORF">KL867_17740</name>
</gene>
<reference evidence="2 3" key="1">
    <citation type="submission" date="2021-05" db="EMBL/GenBank/DDBJ databases">
        <title>Draft genomes of marine bacteria isolated from model chitin particles.</title>
        <authorList>
            <person name="Datta M.S."/>
            <person name="Schwartzman J.A."/>
            <person name="Cordero O."/>
        </authorList>
    </citation>
    <scope>NUCLEOTIDE SEQUENCE [LARGE SCALE GENOMIC DNA]</scope>
    <source>
        <strain evidence="2 3">4E07</strain>
    </source>
</reference>
<keyword evidence="3" id="KW-1185">Reference proteome</keyword>
<protein>
    <recommendedName>
        <fullName evidence="4">Phage tail tube protein</fullName>
    </recommendedName>
</protein>